<feature type="transmembrane region" description="Helical" evidence="1">
    <location>
        <begin position="12"/>
        <end position="29"/>
    </location>
</feature>
<protein>
    <submittedName>
        <fullName evidence="2">Spore cortex biosynthesis protein YabQ</fullName>
    </submittedName>
</protein>
<dbReference type="NCBIfam" id="TIGR02893">
    <property type="entry name" value="spore_yabQ"/>
    <property type="match status" value="1"/>
</dbReference>
<feature type="transmembrane region" description="Helical" evidence="1">
    <location>
        <begin position="122"/>
        <end position="145"/>
    </location>
</feature>
<dbReference type="EMBL" id="CP051428">
    <property type="protein sequence ID" value="QJC54111.1"/>
    <property type="molecule type" value="Genomic_DNA"/>
</dbReference>
<evidence type="ECO:0000313" key="2">
    <source>
        <dbReference type="EMBL" id="QJC54111.1"/>
    </source>
</evidence>
<sequence length="204" mass="23207">MQVTLETQGLTMALMLLSGVLMGTAFDGYRVVSRELRFPRWMLPPLDVAYWMIAALAIFRVLYASNDGEVRAYVYLGLGIGLCLHYLLFSGLVIGVTRWLIGAARAVIGWLVRLSDMLVIRPLIGLYRLVRVLTGFLLAFSMFLFRIVLQLVRPAGILILWMLGPLLRPIGRQLGRLAIRWQVKEKAARVSNGFKQAWKRLFRK</sequence>
<evidence type="ECO:0000256" key="1">
    <source>
        <dbReference type="SAM" id="Phobius"/>
    </source>
</evidence>
<keyword evidence="1" id="KW-0812">Transmembrane</keyword>
<keyword evidence="1" id="KW-1133">Transmembrane helix</keyword>
<evidence type="ECO:0000313" key="3">
    <source>
        <dbReference type="Proteomes" id="UP000502136"/>
    </source>
</evidence>
<keyword evidence="3" id="KW-1185">Reference proteome</keyword>
<dbReference type="KEGG" id="palr:HGI30_00305"/>
<gene>
    <name evidence="2" type="primary">yabQ</name>
    <name evidence="2" type="ORF">HGI30_00305</name>
</gene>
<keyword evidence="1" id="KW-0472">Membrane</keyword>
<proteinExistence type="predicted"/>
<reference evidence="2 3" key="1">
    <citation type="submission" date="2020-04" db="EMBL/GenBank/DDBJ databases">
        <title>Novel Paenibacillus strain UniB2 isolated from commercial digestive syrup.</title>
        <authorList>
            <person name="Thorat V."/>
            <person name="Kirdat K."/>
            <person name="Tiwarekar B."/>
            <person name="Yadav A."/>
        </authorList>
    </citation>
    <scope>NUCLEOTIDE SEQUENCE [LARGE SCALE GENOMIC DNA]</scope>
    <source>
        <strain evidence="2 3">UniB2</strain>
    </source>
</reference>
<dbReference type="Proteomes" id="UP000502136">
    <property type="component" value="Chromosome"/>
</dbReference>
<feature type="transmembrane region" description="Helical" evidence="1">
    <location>
        <begin position="41"/>
        <end position="63"/>
    </location>
</feature>
<accession>A0A6H2H360</accession>
<dbReference type="Pfam" id="PF09578">
    <property type="entry name" value="Spore_YabQ"/>
    <property type="match status" value="1"/>
</dbReference>
<feature type="transmembrane region" description="Helical" evidence="1">
    <location>
        <begin position="151"/>
        <end position="170"/>
    </location>
</feature>
<dbReference type="AlphaFoldDB" id="A0A6H2H360"/>
<feature type="transmembrane region" description="Helical" evidence="1">
    <location>
        <begin position="75"/>
        <end position="101"/>
    </location>
</feature>
<dbReference type="InterPro" id="IPR019074">
    <property type="entry name" value="YabQ"/>
</dbReference>
<name>A0A6H2H360_9BACL</name>
<organism evidence="2 3">
    <name type="scientific">Paenibacillus albicereus</name>
    <dbReference type="NCBI Taxonomy" id="2726185"/>
    <lineage>
        <taxon>Bacteria</taxon>
        <taxon>Bacillati</taxon>
        <taxon>Bacillota</taxon>
        <taxon>Bacilli</taxon>
        <taxon>Bacillales</taxon>
        <taxon>Paenibacillaceae</taxon>
        <taxon>Paenibacillus</taxon>
    </lineage>
</organism>